<protein>
    <submittedName>
        <fullName evidence="6">Oxidored_FMN domain-containing protein</fullName>
    </submittedName>
</protein>
<dbReference type="Proteomes" id="UP000274131">
    <property type="component" value="Unassembled WGS sequence"/>
</dbReference>
<accession>A0A0N4VCB3</accession>
<dbReference type="WBParaSite" id="EVEC_0000820201-mRNA-1">
    <property type="protein sequence ID" value="EVEC_0000820201-mRNA-1"/>
    <property type="gene ID" value="EVEC_0000820201"/>
</dbReference>
<dbReference type="PANTHER" id="PTHR43656">
    <property type="entry name" value="BINDING OXIDOREDUCTASE, PUTATIVE (AFU_ORTHOLOGUE AFUA_2G08260)-RELATED"/>
    <property type="match status" value="1"/>
</dbReference>
<proteinExistence type="predicted"/>
<dbReference type="InterPro" id="IPR051799">
    <property type="entry name" value="NADH_flavin_oxidoreductase"/>
</dbReference>
<evidence type="ECO:0000256" key="2">
    <source>
        <dbReference type="ARBA" id="ARBA00023002"/>
    </source>
</evidence>
<feature type="domain" description="NADH:flavin oxidoreductase/NADH oxidase N-terminal" evidence="3">
    <location>
        <begin position="214"/>
        <end position="277"/>
    </location>
</feature>
<dbReference type="AlphaFoldDB" id="A0A0N4VCB3"/>
<keyword evidence="5" id="KW-1185">Reference proteome</keyword>
<evidence type="ECO:0000313" key="5">
    <source>
        <dbReference type="Proteomes" id="UP000274131"/>
    </source>
</evidence>
<dbReference type="Gene3D" id="3.20.20.70">
    <property type="entry name" value="Aldolase class I"/>
    <property type="match status" value="1"/>
</dbReference>
<dbReference type="InterPro" id="IPR013785">
    <property type="entry name" value="Aldolase_TIM"/>
</dbReference>
<name>A0A0N4VCB3_ENTVE</name>
<dbReference type="PANTHER" id="PTHR43656:SF5">
    <property type="entry name" value="NADH:FLAVIN OXIDOREDUCTASE_NADH OXIDASE N-TERMINAL DOMAIN-CONTAINING PROTEIN"/>
    <property type="match status" value="1"/>
</dbReference>
<dbReference type="GO" id="GO:0010181">
    <property type="term" value="F:FMN binding"/>
    <property type="evidence" value="ECO:0007669"/>
    <property type="project" value="InterPro"/>
</dbReference>
<sequence length="400" mass="44940">MSADEMEGPTFKPMTRWDGEPADVTVLTDGFRFPYACSVVTPNRLMKSAMSEKLATFDSSNMEKNGIPTEELINLYKKFGEGGYGIIVTGCIMINRRDLEAPGNVIIDKDLDTEERREAFKRWTSAGKACGSLMIAQLFHPGKYAAKLPEGSNFDINTLTREEIRNLIEEYAYAAKFAQECGKTAFFFLHSHHGINPPPPSKRAFHASYGTILGFDGVEISSAYFYTLGQFLTYDTNSRTDEYGGSLENRSRLLFDIMQKLRLDIQSAPVGMRLPRQNSFVFGVKLYSGNFEPGYDDEEFGEFVHNVEKTGFDYVTITGGHYKLLREFPKDGSKKAEHFYQTVVPAVNFMNSSDQIRRNLTRTKLFMNGNFVTLSDMCDAVRERWAAGIALAKPVAAEPG</sequence>
<reference evidence="6" key="1">
    <citation type="submission" date="2017-02" db="UniProtKB">
        <authorList>
            <consortium name="WormBaseParasite"/>
        </authorList>
    </citation>
    <scope>IDENTIFICATION</scope>
</reference>
<evidence type="ECO:0000256" key="1">
    <source>
        <dbReference type="ARBA" id="ARBA00022630"/>
    </source>
</evidence>
<dbReference type="Pfam" id="PF00724">
    <property type="entry name" value="Oxidored_FMN"/>
    <property type="match status" value="1"/>
</dbReference>
<dbReference type="InterPro" id="IPR001155">
    <property type="entry name" value="OxRdtase_FMN_N"/>
</dbReference>
<dbReference type="GO" id="GO:0016491">
    <property type="term" value="F:oxidoreductase activity"/>
    <property type="evidence" value="ECO:0007669"/>
    <property type="project" value="UniProtKB-KW"/>
</dbReference>
<reference evidence="4 5" key="2">
    <citation type="submission" date="2018-10" db="EMBL/GenBank/DDBJ databases">
        <authorList>
            <consortium name="Pathogen Informatics"/>
        </authorList>
    </citation>
    <scope>NUCLEOTIDE SEQUENCE [LARGE SCALE GENOMIC DNA]</scope>
</reference>
<evidence type="ECO:0000313" key="4">
    <source>
        <dbReference type="EMBL" id="VDD92935.1"/>
    </source>
</evidence>
<evidence type="ECO:0000259" key="3">
    <source>
        <dbReference type="Pfam" id="PF00724"/>
    </source>
</evidence>
<gene>
    <name evidence="4" type="ORF">EVEC_LOCUS7686</name>
</gene>
<dbReference type="STRING" id="51028.A0A0N4VCB3"/>
<dbReference type="OrthoDB" id="1663137at2759"/>
<dbReference type="EMBL" id="UXUI01009042">
    <property type="protein sequence ID" value="VDD92935.1"/>
    <property type="molecule type" value="Genomic_DNA"/>
</dbReference>
<dbReference type="SUPFAM" id="SSF51395">
    <property type="entry name" value="FMN-linked oxidoreductases"/>
    <property type="match status" value="2"/>
</dbReference>
<keyword evidence="2" id="KW-0560">Oxidoreductase</keyword>
<evidence type="ECO:0000313" key="6">
    <source>
        <dbReference type="WBParaSite" id="EVEC_0000820201-mRNA-1"/>
    </source>
</evidence>
<organism evidence="6">
    <name type="scientific">Enterobius vermicularis</name>
    <name type="common">Human pinworm</name>
    <dbReference type="NCBI Taxonomy" id="51028"/>
    <lineage>
        <taxon>Eukaryota</taxon>
        <taxon>Metazoa</taxon>
        <taxon>Ecdysozoa</taxon>
        <taxon>Nematoda</taxon>
        <taxon>Chromadorea</taxon>
        <taxon>Rhabditida</taxon>
        <taxon>Spirurina</taxon>
        <taxon>Oxyuridomorpha</taxon>
        <taxon>Oxyuroidea</taxon>
        <taxon>Oxyuridae</taxon>
        <taxon>Enterobius</taxon>
    </lineage>
</organism>
<keyword evidence="1" id="KW-0285">Flavoprotein</keyword>